<evidence type="ECO:0000256" key="3">
    <source>
        <dbReference type="ARBA" id="ARBA00022989"/>
    </source>
</evidence>
<evidence type="ECO:0000256" key="4">
    <source>
        <dbReference type="ARBA" id="ARBA00023136"/>
    </source>
</evidence>
<gene>
    <name evidence="7" type="ordered locus">TREPR_3260</name>
</gene>
<keyword evidence="2 5" id="KW-0812">Transmembrane</keyword>
<keyword evidence="4 5" id="KW-0472">Membrane</keyword>
<dbReference type="PANTHER" id="PTHR22550">
    <property type="entry name" value="SPORE GERMINATION PROTEIN"/>
    <property type="match status" value="1"/>
</dbReference>
<dbReference type="KEGG" id="tpi:TREPR_3260"/>
<sequence length="359" mass="37648">MSFDNPQALLALFLLIPAIFISFIHYRKRRGVLKFLGNSSEELAGSSAGSSVEDPGRNLKSRYFLSAVAFCLFLACIIIALGRPRGGTRLVSETRRGVDVILAFDLSRSMDVRDISPGGPSRLGKAVSVAMELVSNPWFSGAVSATGAPGLRFGAAIGKGQGILALPLTEDAEAIQAFLSSLSGDALTGSGTNLESLIVAATGAFQDAFPSRRRIILFSDGETLSGSLKTALERAADAEITIIAAGFGSETGGVVPLGRDTLKGDDGYPVTSFLQSETLRDAAEQTGGIYVDGNRLNAAALLADHLATLGVSGSRNENAGAAVKGFRRETRPLGYLFIIAALIFLGLSKIPEKGRRKHG</sequence>
<dbReference type="InterPro" id="IPR036465">
    <property type="entry name" value="vWFA_dom_sf"/>
</dbReference>
<keyword evidence="8" id="KW-1185">Reference proteome</keyword>
<dbReference type="PANTHER" id="PTHR22550:SF5">
    <property type="entry name" value="LEUCINE ZIPPER PROTEIN 4"/>
    <property type="match status" value="1"/>
</dbReference>
<evidence type="ECO:0000256" key="5">
    <source>
        <dbReference type="SAM" id="Phobius"/>
    </source>
</evidence>
<dbReference type="InterPro" id="IPR002035">
    <property type="entry name" value="VWF_A"/>
</dbReference>
<evidence type="ECO:0000313" key="7">
    <source>
        <dbReference type="EMBL" id="AEF83895.1"/>
    </source>
</evidence>
<dbReference type="EMBL" id="CP001843">
    <property type="protein sequence ID" value="AEF83895.1"/>
    <property type="molecule type" value="Genomic_DNA"/>
</dbReference>
<feature type="transmembrane region" description="Helical" evidence="5">
    <location>
        <begin position="6"/>
        <end position="26"/>
    </location>
</feature>
<dbReference type="eggNOG" id="COG2304">
    <property type="taxonomic scope" value="Bacteria"/>
</dbReference>
<evidence type="ECO:0000313" key="8">
    <source>
        <dbReference type="Proteomes" id="UP000009223"/>
    </source>
</evidence>
<feature type="transmembrane region" description="Helical" evidence="5">
    <location>
        <begin position="333"/>
        <end position="350"/>
    </location>
</feature>
<dbReference type="Proteomes" id="UP000009223">
    <property type="component" value="Chromosome"/>
</dbReference>
<reference evidence="8" key="1">
    <citation type="submission" date="2009-12" db="EMBL/GenBank/DDBJ databases">
        <title>Complete sequence of Treponema primitia strain ZAS-2.</title>
        <authorList>
            <person name="Tetu S.G."/>
            <person name="Matson E."/>
            <person name="Ren Q."/>
            <person name="Seshadri R."/>
            <person name="Elbourne L."/>
            <person name="Hassan K.A."/>
            <person name="Durkin A."/>
            <person name="Radune D."/>
            <person name="Mohamoud Y."/>
            <person name="Shay R."/>
            <person name="Jin S."/>
            <person name="Zhang X."/>
            <person name="Lucey K."/>
            <person name="Ballor N.R."/>
            <person name="Ottesen E."/>
            <person name="Rosenthal R."/>
            <person name="Allen A."/>
            <person name="Leadbetter J.R."/>
            <person name="Paulsen I.T."/>
        </authorList>
    </citation>
    <scope>NUCLEOTIDE SEQUENCE [LARGE SCALE GENOMIC DNA]</scope>
    <source>
        <strain evidence="8">ATCC BAA-887 / DSM 12427 / ZAS-2</strain>
    </source>
</reference>
<evidence type="ECO:0000259" key="6">
    <source>
        <dbReference type="PROSITE" id="PS50234"/>
    </source>
</evidence>
<reference evidence="7 8" key="2">
    <citation type="journal article" date="2011" name="ISME J.">
        <title>RNA-seq reveals cooperative metabolic interactions between two termite-gut spirochete species in co-culture.</title>
        <authorList>
            <person name="Rosenthal A.Z."/>
            <person name="Matson E.G."/>
            <person name="Eldar A."/>
            <person name="Leadbetter J.R."/>
        </authorList>
    </citation>
    <scope>NUCLEOTIDE SEQUENCE [LARGE SCALE GENOMIC DNA]</scope>
    <source>
        <strain evidence="8">ATCC BAA-887 / DSM 12427 / ZAS-2</strain>
    </source>
</reference>
<dbReference type="InterPro" id="IPR050768">
    <property type="entry name" value="UPF0353/GerABKA_families"/>
</dbReference>
<dbReference type="OrthoDB" id="353431at2"/>
<dbReference type="RefSeq" id="WP_015707014.1">
    <property type="nucleotide sequence ID" value="NC_015578.1"/>
</dbReference>
<keyword evidence="3 5" id="KW-1133">Transmembrane helix</keyword>
<protein>
    <submittedName>
        <fullName evidence="7">VWA domain protein</fullName>
    </submittedName>
</protein>
<dbReference type="PROSITE" id="PS50234">
    <property type="entry name" value="VWFA"/>
    <property type="match status" value="1"/>
</dbReference>
<accession>F5YKW1</accession>
<organism evidence="7 8">
    <name type="scientific">Treponema primitia (strain ATCC BAA-887 / DSM 12427 / ZAS-2)</name>
    <dbReference type="NCBI Taxonomy" id="545694"/>
    <lineage>
        <taxon>Bacteria</taxon>
        <taxon>Pseudomonadati</taxon>
        <taxon>Spirochaetota</taxon>
        <taxon>Spirochaetia</taxon>
        <taxon>Spirochaetales</taxon>
        <taxon>Treponemataceae</taxon>
        <taxon>Treponema</taxon>
    </lineage>
</organism>
<dbReference type="AlphaFoldDB" id="F5YKW1"/>
<feature type="domain" description="VWFA" evidence="6">
    <location>
        <begin position="99"/>
        <end position="263"/>
    </location>
</feature>
<dbReference type="HOGENOM" id="CLU_024570_1_0_12"/>
<dbReference type="SUPFAM" id="SSF53300">
    <property type="entry name" value="vWA-like"/>
    <property type="match status" value="1"/>
</dbReference>
<evidence type="ECO:0000256" key="2">
    <source>
        <dbReference type="ARBA" id="ARBA00022692"/>
    </source>
</evidence>
<name>F5YKW1_TREPZ</name>
<proteinExistence type="predicted"/>
<feature type="transmembrane region" description="Helical" evidence="5">
    <location>
        <begin position="63"/>
        <end position="82"/>
    </location>
</feature>
<keyword evidence="1" id="KW-1003">Cell membrane</keyword>
<evidence type="ECO:0000256" key="1">
    <source>
        <dbReference type="ARBA" id="ARBA00022475"/>
    </source>
</evidence>
<dbReference type="Gene3D" id="3.40.50.410">
    <property type="entry name" value="von Willebrand factor, type A domain"/>
    <property type="match status" value="1"/>
</dbReference>
<dbReference type="STRING" id="545694.TREPR_3260"/>
<dbReference type="Pfam" id="PF13519">
    <property type="entry name" value="VWA_2"/>
    <property type="match status" value="1"/>
</dbReference>